<dbReference type="AlphaFoldDB" id="A0AAI9DNL6"/>
<accession>A0AAI9DNL6</accession>
<evidence type="ECO:0000313" key="1">
    <source>
        <dbReference type="EMBL" id="EML1474817.1"/>
    </source>
</evidence>
<dbReference type="EMBL" id="ABLOKC030000108">
    <property type="protein sequence ID" value="EML1474817.1"/>
    <property type="molecule type" value="Genomic_DNA"/>
</dbReference>
<dbReference type="InterPro" id="IPR032871">
    <property type="entry name" value="AHH_dom_containing"/>
</dbReference>
<organism evidence="1">
    <name type="scientific">Pluralibacter gergoviae</name>
    <name type="common">Enterobacter gergoviae</name>
    <dbReference type="NCBI Taxonomy" id="61647"/>
    <lineage>
        <taxon>Bacteria</taxon>
        <taxon>Pseudomonadati</taxon>
        <taxon>Pseudomonadota</taxon>
        <taxon>Gammaproteobacteria</taxon>
        <taxon>Enterobacterales</taxon>
        <taxon>Enterobacteriaceae</taxon>
        <taxon>Pluralibacter</taxon>
    </lineage>
</organism>
<protein>
    <submittedName>
        <fullName evidence="1">AHH domain-containing protein</fullName>
    </submittedName>
</protein>
<name>A0AAI9DNL6_PLUGE</name>
<comment type="caution">
    <text evidence="1">The sequence shown here is derived from an EMBL/GenBank/DDBJ whole genome shotgun (WGS) entry which is preliminary data.</text>
</comment>
<reference evidence="1" key="1">
    <citation type="submission" date="2024-02" db="EMBL/GenBank/DDBJ databases">
        <authorList>
            <consortium name="Clinical and Environmental Microbiology Branch: Whole genome sequencing antimicrobial resistance pathogens in the healthcare setting"/>
        </authorList>
    </citation>
    <scope>NUCLEOTIDE SEQUENCE</scope>
    <source>
        <strain evidence="1">2021DK-00143</strain>
    </source>
</reference>
<dbReference type="Pfam" id="PF14412">
    <property type="entry name" value="AHH"/>
    <property type="match status" value="1"/>
</dbReference>
<sequence>MLSKHGIDVDDAVNGVFLPNRNNMDDLTGILHNGKHPDKYFEAVNRRILLADEMGGRKEVINELNRIRETLSGASRNSSWYNIL</sequence>
<dbReference type="RefSeq" id="WP_080965096.1">
    <property type="nucleotide sequence ID" value="NZ_CACVCI010000001.1"/>
</dbReference>
<gene>
    <name evidence="1" type="ORF">QEG54_005693</name>
</gene>
<proteinExistence type="predicted"/>